<evidence type="ECO:0008006" key="5">
    <source>
        <dbReference type="Google" id="ProtNLM"/>
    </source>
</evidence>
<sequence>MPRSIRSTESTPERIAAEHAVLARRVQRMTGELTTAATTRMEDTLPWFVALPANERASVSLVAQSGITNFVEWFSAGLESKDHVGDIFSSAPRELARALTLQQTVELVRTSMAVVEEMVEQIAGTNEYRQSYLRESLLRYSSEIAFAAAEFYARAAENRGAWDARLQDLVLDAILAGSSDDALLARAAAAGWDVNKHVLAIVGPVPSNQIAIEVHMEQIRRTAKSAKLDVMVGVHNDRMITIIGGVSESDNPEIVAKPFVGHFGAGTVVTGPIVSTLQEAHSSALDALSGFRALGFVSTSPRLVASDDMISARVIAGDAAAIDPVVAKLRQDLSGDVRQTLACYLEVAPTIEGCARALFVHVNTVRYRLRRVLEATGLDPFEPTDALTLRIALMIERNSPEL</sequence>
<dbReference type="Pfam" id="PF17853">
    <property type="entry name" value="GGDEF_2"/>
    <property type="match status" value="1"/>
</dbReference>
<dbReference type="PANTHER" id="PTHR33744:SF7">
    <property type="entry name" value="PUCR FAMILY TRANSCRIPTIONAL REGULATOR"/>
    <property type="match status" value="1"/>
</dbReference>
<organism evidence="4">
    <name type="scientific">freshwater metagenome</name>
    <dbReference type="NCBI Taxonomy" id="449393"/>
    <lineage>
        <taxon>unclassified sequences</taxon>
        <taxon>metagenomes</taxon>
        <taxon>ecological metagenomes</taxon>
    </lineage>
</organism>
<proteinExistence type="inferred from homology"/>
<dbReference type="PANTHER" id="PTHR33744">
    <property type="entry name" value="CARBOHYDRATE DIACID REGULATOR"/>
    <property type="match status" value="1"/>
</dbReference>
<dbReference type="InterPro" id="IPR025736">
    <property type="entry name" value="PucR_C-HTH_dom"/>
</dbReference>
<gene>
    <name evidence="4" type="ORF">GM51_21085</name>
</gene>
<comment type="similarity">
    <text evidence="1">Belongs to the CdaR family.</text>
</comment>
<name>A0A094PMJ9_9ZZZZ</name>
<dbReference type="InterPro" id="IPR042070">
    <property type="entry name" value="PucR_C-HTH_sf"/>
</dbReference>
<evidence type="ECO:0000259" key="3">
    <source>
        <dbReference type="Pfam" id="PF17853"/>
    </source>
</evidence>
<evidence type="ECO:0000259" key="2">
    <source>
        <dbReference type="Pfam" id="PF13556"/>
    </source>
</evidence>
<dbReference type="InterPro" id="IPR051448">
    <property type="entry name" value="CdaR-like_regulators"/>
</dbReference>
<feature type="domain" description="CdaR GGDEF-like" evidence="3">
    <location>
        <begin position="177"/>
        <end position="289"/>
    </location>
</feature>
<dbReference type="EMBL" id="JNSL01000207">
    <property type="protein sequence ID" value="KGA12920.1"/>
    <property type="molecule type" value="Genomic_DNA"/>
</dbReference>
<dbReference type="InterPro" id="IPR041522">
    <property type="entry name" value="CdaR_GGDEF"/>
</dbReference>
<dbReference type="Pfam" id="PF13556">
    <property type="entry name" value="HTH_30"/>
    <property type="match status" value="1"/>
</dbReference>
<accession>A0A094PMJ9</accession>
<reference evidence="4" key="1">
    <citation type="submission" date="2014-06" db="EMBL/GenBank/DDBJ databases">
        <title>Key roles for freshwater Actinobacteria revealed by deep metagenomic sequencing.</title>
        <authorList>
            <person name="Ghai R."/>
            <person name="Mizuno C.M."/>
            <person name="Picazo A."/>
            <person name="Camacho A."/>
            <person name="Rodriguez-Valera F."/>
        </authorList>
    </citation>
    <scope>NUCLEOTIDE SEQUENCE</scope>
</reference>
<dbReference type="Gene3D" id="1.10.10.2840">
    <property type="entry name" value="PucR C-terminal helix-turn-helix domain"/>
    <property type="match status" value="1"/>
</dbReference>
<evidence type="ECO:0000313" key="4">
    <source>
        <dbReference type="EMBL" id="KGA12920.1"/>
    </source>
</evidence>
<evidence type="ECO:0000256" key="1">
    <source>
        <dbReference type="ARBA" id="ARBA00006754"/>
    </source>
</evidence>
<protein>
    <recommendedName>
        <fullName evidence="5">PucR family transcriptional regulator</fullName>
    </recommendedName>
</protein>
<feature type="domain" description="PucR C-terminal helix-turn-helix" evidence="2">
    <location>
        <begin position="338"/>
        <end position="394"/>
    </location>
</feature>
<comment type="caution">
    <text evidence="4">The sequence shown here is derived from an EMBL/GenBank/DDBJ whole genome shotgun (WGS) entry which is preliminary data.</text>
</comment>
<dbReference type="AlphaFoldDB" id="A0A094PMJ9"/>